<dbReference type="GO" id="GO:0051287">
    <property type="term" value="F:NAD binding"/>
    <property type="evidence" value="ECO:0007669"/>
    <property type="project" value="InterPro"/>
</dbReference>
<comment type="similarity">
    <text evidence="2 5">Belongs to the D-isomer specific 2-hydroxyacid dehydrogenase family.</text>
</comment>
<dbReference type="GO" id="GO:0005634">
    <property type="term" value="C:nucleus"/>
    <property type="evidence" value="ECO:0007669"/>
    <property type="project" value="UniProtKB-SubCell"/>
</dbReference>
<dbReference type="EMBL" id="KV878210">
    <property type="protein sequence ID" value="OJJ38300.1"/>
    <property type="molecule type" value="Genomic_DNA"/>
</dbReference>
<keyword evidence="4" id="KW-0539">Nucleus</keyword>
<dbReference type="GO" id="GO:0016616">
    <property type="term" value="F:oxidoreductase activity, acting on the CH-OH group of donors, NAD or NADP as acceptor"/>
    <property type="evidence" value="ECO:0007669"/>
    <property type="project" value="InterPro"/>
</dbReference>
<dbReference type="InterPro" id="IPR051638">
    <property type="entry name" value="CTBP_dehydrogenase"/>
</dbReference>
<dbReference type="InterPro" id="IPR006140">
    <property type="entry name" value="D-isomer_DH_NAD-bd"/>
</dbReference>
<evidence type="ECO:0000313" key="8">
    <source>
        <dbReference type="EMBL" id="OJJ38300.1"/>
    </source>
</evidence>
<dbReference type="VEuPathDB" id="FungiDB:ASPWEDRAFT_168214"/>
<dbReference type="RefSeq" id="XP_040691976.1">
    <property type="nucleotide sequence ID" value="XM_040830269.1"/>
</dbReference>
<dbReference type="Proteomes" id="UP000184383">
    <property type="component" value="Unassembled WGS sequence"/>
</dbReference>
<evidence type="ECO:0000256" key="5">
    <source>
        <dbReference type="RuleBase" id="RU003719"/>
    </source>
</evidence>
<feature type="domain" description="D-isomer specific 2-hydroxyacid dehydrogenase NAD-binding" evidence="7">
    <location>
        <begin position="121"/>
        <end position="313"/>
    </location>
</feature>
<feature type="domain" description="D-isomer specific 2-hydroxyacid dehydrogenase catalytic" evidence="6">
    <location>
        <begin position="56"/>
        <end position="335"/>
    </location>
</feature>
<evidence type="ECO:0000259" key="7">
    <source>
        <dbReference type="Pfam" id="PF02826"/>
    </source>
</evidence>
<evidence type="ECO:0000313" key="9">
    <source>
        <dbReference type="Proteomes" id="UP000184383"/>
    </source>
</evidence>
<dbReference type="InterPro" id="IPR043322">
    <property type="entry name" value="CtBP"/>
</dbReference>
<dbReference type="GO" id="GO:0140297">
    <property type="term" value="F:DNA-binding transcription factor binding"/>
    <property type="evidence" value="ECO:0007669"/>
    <property type="project" value="TreeGrafter"/>
</dbReference>
<dbReference type="PANTHER" id="PTHR46029">
    <property type="entry name" value="C-TERMINAL-BINDING PROTEIN"/>
    <property type="match status" value="1"/>
</dbReference>
<keyword evidence="9" id="KW-1185">Reference proteome</keyword>
<dbReference type="InterPro" id="IPR029753">
    <property type="entry name" value="D-isomer_DH_CS"/>
</dbReference>
<organism evidence="8 9">
    <name type="scientific">Aspergillus wentii DTO 134E9</name>
    <dbReference type="NCBI Taxonomy" id="1073089"/>
    <lineage>
        <taxon>Eukaryota</taxon>
        <taxon>Fungi</taxon>
        <taxon>Dikarya</taxon>
        <taxon>Ascomycota</taxon>
        <taxon>Pezizomycotina</taxon>
        <taxon>Eurotiomycetes</taxon>
        <taxon>Eurotiomycetidae</taxon>
        <taxon>Eurotiales</taxon>
        <taxon>Aspergillaceae</taxon>
        <taxon>Aspergillus</taxon>
        <taxon>Aspergillus subgen. Cremei</taxon>
    </lineage>
</organism>
<dbReference type="InterPro" id="IPR006139">
    <property type="entry name" value="D-isomer_2_OHA_DH_cat_dom"/>
</dbReference>
<dbReference type="SUPFAM" id="SSF52283">
    <property type="entry name" value="Formate/glycerate dehydrogenase catalytic domain-like"/>
    <property type="match status" value="1"/>
</dbReference>
<protein>
    <recommendedName>
        <fullName evidence="10">C-terminal binding protein</fullName>
    </recommendedName>
</protein>
<dbReference type="GO" id="GO:0003713">
    <property type="term" value="F:transcription coactivator activity"/>
    <property type="evidence" value="ECO:0007669"/>
    <property type="project" value="TreeGrafter"/>
</dbReference>
<dbReference type="GO" id="GO:0003714">
    <property type="term" value="F:transcription corepressor activity"/>
    <property type="evidence" value="ECO:0007669"/>
    <property type="project" value="InterPro"/>
</dbReference>
<sequence length="345" mass="38101">MNNPTYTIIQADGLYGDTTIENKIFHPYNVTYLETNLSPAGDPACKPWSSIDASLREKVDGITILKPSFTAEDLDLFPRLKVLVRMGVGYDRVDRAALAKKGVILCNIPDYGTGEIADHTLALALSLRRGIILYHDTQRSSPPASWTYIESPLISRIQQKTFGIVGLGLIGMAVALRARAFGWNVLIYDPFAVNGVEKALNVHRTRDIQALFRESSVISVHCPSTPQTQNLVNYDLLKFMAPGGILINTARGEVVDLDAVERCLKEGILGGVGLDVVPDEPIPVDGPVHPLLQEYRDKAEWLQGKMVVTPHSAYYSPESLLDIRVKSAEIMRDVLIRQLRVNVIA</sequence>
<dbReference type="PROSITE" id="PS00671">
    <property type="entry name" value="D_2_HYDROXYACID_DH_3"/>
    <property type="match status" value="1"/>
</dbReference>
<dbReference type="Pfam" id="PF02826">
    <property type="entry name" value="2-Hacid_dh_C"/>
    <property type="match status" value="1"/>
</dbReference>
<evidence type="ECO:0008006" key="10">
    <source>
        <dbReference type="Google" id="ProtNLM"/>
    </source>
</evidence>
<name>A0A1L9RTQ0_ASPWE</name>
<evidence type="ECO:0000256" key="2">
    <source>
        <dbReference type="ARBA" id="ARBA00005854"/>
    </source>
</evidence>
<evidence type="ECO:0000256" key="3">
    <source>
        <dbReference type="ARBA" id="ARBA00023002"/>
    </source>
</evidence>
<keyword evidence="3 5" id="KW-0560">Oxidoreductase</keyword>
<dbReference type="PANTHER" id="PTHR46029:SF7">
    <property type="entry name" value="C-TERMINAL-BINDING PROTEIN"/>
    <property type="match status" value="1"/>
</dbReference>
<dbReference type="OrthoDB" id="298012at2759"/>
<dbReference type="GO" id="GO:0006357">
    <property type="term" value="P:regulation of transcription by RNA polymerase II"/>
    <property type="evidence" value="ECO:0007669"/>
    <property type="project" value="TreeGrafter"/>
</dbReference>
<dbReference type="InterPro" id="IPR036291">
    <property type="entry name" value="NAD(P)-bd_dom_sf"/>
</dbReference>
<dbReference type="CDD" id="cd05299">
    <property type="entry name" value="CtBP_dh"/>
    <property type="match status" value="1"/>
</dbReference>
<reference evidence="9" key="1">
    <citation type="journal article" date="2017" name="Genome Biol.">
        <title>Comparative genomics reveals high biological diversity and specific adaptations in the industrially and medically important fungal genus Aspergillus.</title>
        <authorList>
            <person name="de Vries R.P."/>
            <person name="Riley R."/>
            <person name="Wiebenga A."/>
            <person name="Aguilar-Osorio G."/>
            <person name="Amillis S."/>
            <person name="Uchima C.A."/>
            <person name="Anderluh G."/>
            <person name="Asadollahi M."/>
            <person name="Askin M."/>
            <person name="Barry K."/>
            <person name="Battaglia E."/>
            <person name="Bayram O."/>
            <person name="Benocci T."/>
            <person name="Braus-Stromeyer S.A."/>
            <person name="Caldana C."/>
            <person name="Canovas D."/>
            <person name="Cerqueira G.C."/>
            <person name="Chen F."/>
            <person name="Chen W."/>
            <person name="Choi C."/>
            <person name="Clum A."/>
            <person name="Dos Santos R.A."/>
            <person name="Damasio A.R."/>
            <person name="Diallinas G."/>
            <person name="Emri T."/>
            <person name="Fekete E."/>
            <person name="Flipphi M."/>
            <person name="Freyberg S."/>
            <person name="Gallo A."/>
            <person name="Gournas C."/>
            <person name="Habgood R."/>
            <person name="Hainaut M."/>
            <person name="Harispe M.L."/>
            <person name="Henrissat B."/>
            <person name="Hilden K.S."/>
            <person name="Hope R."/>
            <person name="Hossain A."/>
            <person name="Karabika E."/>
            <person name="Karaffa L."/>
            <person name="Karanyi Z."/>
            <person name="Krasevec N."/>
            <person name="Kuo A."/>
            <person name="Kusch H."/>
            <person name="LaButti K."/>
            <person name="Lagendijk E.L."/>
            <person name="Lapidus A."/>
            <person name="Levasseur A."/>
            <person name="Lindquist E."/>
            <person name="Lipzen A."/>
            <person name="Logrieco A.F."/>
            <person name="MacCabe A."/>
            <person name="Maekelae M.R."/>
            <person name="Malavazi I."/>
            <person name="Melin P."/>
            <person name="Meyer V."/>
            <person name="Mielnichuk N."/>
            <person name="Miskei M."/>
            <person name="Molnar A.P."/>
            <person name="Mule G."/>
            <person name="Ngan C.Y."/>
            <person name="Orejas M."/>
            <person name="Orosz E."/>
            <person name="Ouedraogo J.P."/>
            <person name="Overkamp K.M."/>
            <person name="Park H.-S."/>
            <person name="Perrone G."/>
            <person name="Piumi F."/>
            <person name="Punt P.J."/>
            <person name="Ram A.F."/>
            <person name="Ramon A."/>
            <person name="Rauscher S."/>
            <person name="Record E."/>
            <person name="Riano-Pachon D.M."/>
            <person name="Robert V."/>
            <person name="Roehrig J."/>
            <person name="Ruller R."/>
            <person name="Salamov A."/>
            <person name="Salih N.S."/>
            <person name="Samson R.A."/>
            <person name="Sandor E."/>
            <person name="Sanguinetti M."/>
            <person name="Schuetze T."/>
            <person name="Sepcic K."/>
            <person name="Shelest E."/>
            <person name="Sherlock G."/>
            <person name="Sophianopoulou V."/>
            <person name="Squina F.M."/>
            <person name="Sun H."/>
            <person name="Susca A."/>
            <person name="Todd R.B."/>
            <person name="Tsang A."/>
            <person name="Unkles S.E."/>
            <person name="van de Wiele N."/>
            <person name="van Rossen-Uffink D."/>
            <person name="Oliveira J.V."/>
            <person name="Vesth T.C."/>
            <person name="Visser J."/>
            <person name="Yu J.-H."/>
            <person name="Zhou M."/>
            <person name="Andersen M.R."/>
            <person name="Archer D.B."/>
            <person name="Baker S.E."/>
            <person name="Benoit I."/>
            <person name="Brakhage A.A."/>
            <person name="Braus G.H."/>
            <person name="Fischer R."/>
            <person name="Frisvad J.C."/>
            <person name="Goldman G.H."/>
            <person name="Houbraken J."/>
            <person name="Oakley B."/>
            <person name="Pocsi I."/>
            <person name="Scazzocchio C."/>
            <person name="Seiboth B."/>
            <person name="vanKuyk P.A."/>
            <person name="Wortman J."/>
            <person name="Dyer P.S."/>
            <person name="Grigoriev I.V."/>
        </authorList>
    </citation>
    <scope>NUCLEOTIDE SEQUENCE [LARGE SCALE GENOMIC DNA]</scope>
    <source>
        <strain evidence="9">DTO 134E9</strain>
    </source>
</reference>
<dbReference type="GO" id="GO:0001221">
    <property type="term" value="F:transcription coregulator binding"/>
    <property type="evidence" value="ECO:0007669"/>
    <property type="project" value="TreeGrafter"/>
</dbReference>
<dbReference type="GeneID" id="63746117"/>
<dbReference type="SUPFAM" id="SSF51735">
    <property type="entry name" value="NAD(P)-binding Rossmann-fold domains"/>
    <property type="match status" value="1"/>
</dbReference>
<gene>
    <name evidence="8" type="ORF">ASPWEDRAFT_168214</name>
</gene>
<evidence type="ECO:0000256" key="1">
    <source>
        <dbReference type="ARBA" id="ARBA00004123"/>
    </source>
</evidence>
<evidence type="ECO:0000256" key="4">
    <source>
        <dbReference type="ARBA" id="ARBA00023242"/>
    </source>
</evidence>
<dbReference type="AlphaFoldDB" id="A0A1L9RTQ0"/>
<dbReference type="Gene3D" id="3.40.50.720">
    <property type="entry name" value="NAD(P)-binding Rossmann-like Domain"/>
    <property type="match status" value="2"/>
</dbReference>
<dbReference type="Pfam" id="PF00389">
    <property type="entry name" value="2-Hacid_dh"/>
    <property type="match status" value="1"/>
</dbReference>
<proteinExistence type="inferred from homology"/>
<evidence type="ECO:0000259" key="6">
    <source>
        <dbReference type="Pfam" id="PF00389"/>
    </source>
</evidence>
<dbReference type="STRING" id="1073089.A0A1L9RTQ0"/>
<accession>A0A1L9RTQ0</accession>
<comment type="subcellular location">
    <subcellularLocation>
        <location evidence="1">Nucleus</location>
    </subcellularLocation>
</comment>